<dbReference type="InterPro" id="IPR029021">
    <property type="entry name" value="Prot-tyrosine_phosphatase-like"/>
</dbReference>
<sequence length="1342" mass="141240">MLSDVNMDDPDESAKQSIFPKQAQPKFQSFPTAHESQQQRGGEFGFPSMPLQLESNSASGSSDSITGGAGTTQTKDRNPMTTPQKPIQLGSGAKATPTGSGPASGLSRRMSGKMSLGSLGSASPHGSSFTTHRDSQPGVPDTPVLSPPSNIMGMGITSPPLHGSISPTSKMNVNPPMQSPFANVPANSPWAHLAATSGIPTPSLDGPGGPIHSPFGPGPGAGAVFGGQGRSISPHLGAPFELLNLGGSGSNPPGAGAGTSKSPPMGWPGAFSGNNMTAQTPGLGSSNMTDPFSSLPAPGSSSGRVAGGREVGSGLESLAAKLAKRRGSKSGPSALSQSVLPSTDELMEKGGEKAAVGGKENPNMPGQNAVTAGSGSWGPVSGPGRSNLNLPGGAPMKLNLPSGLAGRLGSTPAPNSTSSTPGTSLSKPAATAGGKGNNTIPQALLPVQLASMLGQSEGQVLILDIRPPSSYVQSHLPGALSLPVPSTLLKRPAFTVEKLAQMLSARAASAIVDFKTAQEIVIVDQDSPIAAPGSVIVGLASKFGNAMTEAESRAKQGHVHFVKGGMAACSDLEGVTLETGQEESSEDETDAQVAGSNGPGSPTEQPGRMIGRLDRMAFSSASASGVGTRRANAPKSLTLPNTPANALGQSGGSPMQVLRNEGDGPTSGTQRSATTSPRSGPRPSPGRVQMTEKQKLQPANPFFDNIRQNLELAHGGILERIPLELPDDVKARANELPDFLRDMLTRPSPEVAEQLAKEFERVERDEQKRLQGIMEWHSRGTRLAESQGPVNPGGLKRLASTGYIRTSETQADVDKHEQDDYFPFSITAGVERGSKNRYKNIWPYDFSRVRLKEKCYDDGSDYINANFIQPQGTTKRYIATQGPLDATFRDFWTLVWEQQVHVIVMLTKQFEGGACKCGAYWTAGQYGPFHLEHVSTEGGEDTAEKDVSGFNFHVGGNSGPSSEAPNIKRTFLLSHSEHPEEKPRKVIQLQCVAWPDFDVPEDPRLLLGLVKEVDKAAVDVPDEKADQSRKAPVLVHCSAGVGRTGSFMVVDSILDGLRREHQRQHRKIRGSVSSSRGRKGGVPGEGGVEDRRPSSASSLASGESPLASYQSNSSLHRLASSHLSNLASPNKESAVLDKSPEPTRMASPDSMSFDRPSLAQSLGADGAGNPGEAKASNSDAVAGEMSFVPLITGEQQNDGEVHSISDMERPVQNVLGGMRVQRMSLVQSLRQYAFVYRAIIYGFLDILDEEREAEAEIAAMHEGRGLGSGTNTDEESHIKRRASPTSLSGTNLHKLHKRPSIKITRGPPKKVEGQESQRTSSGLSNETSREEDPARRSSMDTD</sequence>
<dbReference type="Gene3D" id="3.40.250.10">
    <property type="entry name" value="Rhodanese-like domain"/>
    <property type="match status" value="1"/>
</dbReference>
<feature type="compositionally biased region" description="Low complexity" evidence="3">
    <location>
        <begin position="410"/>
        <end position="428"/>
    </location>
</feature>
<dbReference type="SUPFAM" id="SSF52799">
    <property type="entry name" value="(Phosphotyrosine protein) phosphatases II"/>
    <property type="match status" value="1"/>
</dbReference>
<feature type="compositionally biased region" description="Acidic residues" evidence="3">
    <location>
        <begin position="580"/>
        <end position="590"/>
    </location>
</feature>
<dbReference type="InterPro" id="IPR000387">
    <property type="entry name" value="Tyr_Pase_dom"/>
</dbReference>
<evidence type="ECO:0000313" key="8">
    <source>
        <dbReference type="Proteomes" id="UP000812966"/>
    </source>
</evidence>
<feature type="domain" description="Tyrosine specific protein phosphatases" evidence="5">
    <location>
        <begin position="1004"/>
        <end position="1082"/>
    </location>
</feature>
<dbReference type="InterPro" id="IPR000242">
    <property type="entry name" value="PTP_cat"/>
</dbReference>
<feature type="compositionally biased region" description="Polar residues" evidence="3">
    <location>
        <begin position="1316"/>
        <end position="1326"/>
    </location>
</feature>
<feature type="compositionally biased region" description="Low complexity" evidence="3">
    <location>
        <begin position="1094"/>
        <end position="1128"/>
    </location>
</feature>
<dbReference type="PROSITE" id="PS50055">
    <property type="entry name" value="TYR_PHOSPHATASE_PTP"/>
    <property type="match status" value="1"/>
</dbReference>
<dbReference type="SMART" id="SM00450">
    <property type="entry name" value="RHOD"/>
    <property type="match status" value="1"/>
</dbReference>
<dbReference type="Gene3D" id="3.90.190.10">
    <property type="entry name" value="Protein tyrosine phosphatase superfamily"/>
    <property type="match status" value="1"/>
</dbReference>
<feature type="region of interest" description="Disordered" evidence="3">
    <location>
        <begin position="1260"/>
        <end position="1342"/>
    </location>
</feature>
<dbReference type="InterPro" id="IPR001763">
    <property type="entry name" value="Rhodanese-like_dom"/>
</dbReference>
<keyword evidence="8" id="KW-1185">Reference proteome</keyword>
<accession>A0A8K0JJ96</accession>
<dbReference type="SMART" id="SM00404">
    <property type="entry name" value="PTPc_motif"/>
    <property type="match status" value="1"/>
</dbReference>
<dbReference type="EMBL" id="JABELV010000085">
    <property type="protein sequence ID" value="KAG7531680.1"/>
    <property type="molecule type" value="Genomic_DNA"/>
</dbReference>
<feature type="region of interest" description="Disordered" evidence="3">
    <location>
        <begin position="322"/>
        <end position="437"/>
    </location>
</feature>
<feature type="compositionally biased region" description="Low complexity" evidence="3">
    <location>
        <begin position="112"/>
        <end position="123"/>
    </location>
</feature>
<dbReference type="Proteomes" id="UP000812966">
    <property type="component" value="Unassembled WGS sequence"/>
</dbReference>
<dbReference type="InterPro" id="IPR050348">
    <property type="entry name" value="Protein-Tyr_Phosphatase"/>
</dbReference>
<feature type="compositionally biased region" description="Basic and acidic residues" evidence="3">
    <location>
        <begin position="1327"/>
        <end position="1342"/>
    </location>
</feature>
<feature type="region of interest" description="Disordered" evidence="3">
    <location>
        <begin position="620"/>
        <end position="692"/>
    </location>
</feature>
<evidence type="ECO:0000313" key="7">
    <source>
        <dbReference type="EMBL" id="KAG7531680.1"/>
    </source>
</evidence>
<feature type="compositionally biased region" description="Low complexity" evidence="3">
    <location>
        <begin position="671"/>
        <end position="687"/>
    </location>
</feature>
<dbReference type="Pfam" id="PF00581">
    <property type="entry name" value="Rhodanese"/>
    <property type="match status" value="1"/>
</dbReference>
<evidence type="ECO:0000259" key="5">
    <source>
        <dbReference type="PROSITE" id="PS50056"/>
    </source>
</evidence>
<feature type="domain" description="Tyrosine-protein phosphatase" evidence="4">
    <location>
        <begin position="835"/>
        <end position="1082"/>
    </location>
</feature>
<feature type="domain" description="Rhodanese" evidence="6">
    <location>
        <begin position="456"/>
        <end position="578"/>
    </location>
</feature>
<feature type="compositionally biased region" description="Basic residues" evidence="3">
    <location>
        <begin position="1060"/>
        <end position="1069"/>
    </location>
</feature>
<dbReference type="SUPFAM" id="SSF52821">
    <property type="entry name" value="Rhodanese/Cell cycle control phosphatase"/>
    <property type="match status" value="1"/>
</dbReference>
<feature type="compositionally biased region" description="Polar residues" evidence="3">
    <location>
        <begin position="272"/>
        <end position="292"/>
    </location>
</feature>
<gene>
    <name evidence="7" type="ORF">FFLO_04190</name>
</gene>
<feature type="compositionally biased region" description="Low complexity" evidence="3">
    <location>
        <begin position="373"/>
        <end position="386"/>
    </location>
</feature>
<feature type="region of interest" description="Disordered" evidence="3">
    <location>
        <begin position="576"/>
        <end position="608"/>
    </location>
</feature>
<dbReference type="SMART" id="SM00194">
    <property type="entry name" value="PTPc"/>
    <property type="match status" value="1"/>
</dbReference>
<evidence type="ECO:0000256" key="2">
    <source>
        <dbReference type="ARBA" id="ARBA00013064"/>
    </source>
</evidence>
<feature type="compositionally biased region" description="Polar residues" evidence="3">
    <location>
        <begin position="25"/>
        <end position="40"/>
    </location>
</feature>
<evidence type="ECO:0000256" key="1">
    <source>
        <dbReference type="ARBA" id="ARBA00009649"/>
    </source>
</evidence>
<dbReference type="EC" id="3.1.3.48" evidence="2"/>
<reference evidence="7" key="1">
    <citation type="submission" date="2020-04" db="EMBL/GenBank/DDBJ databases">
        <title>Analysis of mating type loci in Filobasidium floriforme.</title>
        <authorList>
            <person name="Nowrousian M."/>
        </authorList>
    </citation>
    <scope>NUCLEOTIDE SEQUENCE</scope>
    <source>
        <strain evidence="7">CBS 6242</strain>
    </source>
</reference>
<evidence type="ECO:0000256" key="3">
    <source>
        <dbReference type="SAM" id="MobiDB-lite"/>
    </source>
</evidence>
<feature type="region of interest" description="Disordered" evidence="3">
    <location>
        <begin position="246"/>
        <end position="310"/>
    </location>
</feature>
<dbReference type="GO" id="GO:0004725">
    <property type="term" value="F:protein tyrosine phosphatase activity"/>
    <property type="evidence" value="ECO:0007669"/>
    <property type="project" value="UniProtKB-EC"/>
</dbReference>
<dbReference type="PROSITE" id="PS50206">
    <property type="entry name" value="RHODANESE_3"/>
    <property type="match status" value="1"/>
</dbReference>
<feature type="compositionally biased region" description="Acidic residues" evidence="3">
    <location>
        <begin position="1"/>
        <end position="11"/>
    </location>
</feature>
<dbReference type="InterPro" id="IPR003595">
    <property type="entry name" value="Tyr_Pase_cat"/>
</dbReference>
<feature type="region of interest" description="Disordered" evidence="3">
    <location>
        <begin position="1"/>
        <end position="168"/>
    </location>
</feature>
<comment type="similarity">
    <text evidence="1">Belongs to the protein-tyrosine phosphatase family. Non-receptor class subfamily.</text>
</comment>
<feature type="compositionally biased region" description="Polar residues" evidence="3">
    <location>
        <begin position="53"/>
        <end position="65"/>
    </location>
</feature>
<evidence type="ECO:0000259" key="6">
    <source>
        <dbReference type="PROSITE" id="PS50206"/>
    </source>
</evidence>
<name>A0A8K0JJ96_9TREE</name>
<dbReference type="InterPro" id="IPR016130">
    <property type="entry name" value="Tyr_Pase_AS"/>
</dbReference>
<dbReference type="PROSITE" id="PS00383">
    <property type="entry name" value="TYR_PHOSPHATASE_1"/>
    <property type="match status" value="1"/>
</dbReference>
<protein>
    <recommendedName>
        <fullName evidence="2">protein-tyrosine-phosphatase</fullName>
        <ecNumber evidence="2">3.1.3.48</ecNumber>
    </recommendedName>
</protein>
<organism evidence="7 8">
    <name type="scientific">Filobasidium floriforme</name>
    <dbReference type="NCBI Taxonomy" id="5210"/>
    <lineage>
        <taxon>Eukaryota</taxon>
        <taxon>Fungi</taxon>
        <taxon>Dikarya</taxon>
        <taxon>Basidiomycota</taxon>
        <taxon>Agaricomycotina</taxon>
        <taxon>Tremellomycetes</taxon>
        <taxon>Filobasidiales</taxon>
        <taxon>Filobasidiaceae</taxon>
        <taxon>Filobasidium</taxon>
    </lineage>
</organism>
<comment type="caution">
    <text evidence="7">The sequence shown here is derived from an EMBL/GenBank/DDBJ whole genome shotgun (WGS) entry which is preliminary data.</text>
</comment>
<dbReference type="PANTHER" id="PTHR19134">
    <property type="entry name" value="RECEPTOR-TYPE TYROSINE-PROTEIN PHOSPHATASE"/>
    <property type="match status" value="1"/>
</dbReference>
<proteinExistence type="inferred from homology"/>
<dbReference type="InterPro" id="IPR036873">
    <property type="entry name" value="Rhodanese-like_dom_sf"/>
</dbReference>
<dbReference type="PANTHER" id="PTHR19134:SF561">
    <property type="entry name" value="PROTEIN TYROSINE PHOSPHATASE 36E, ISOFORM A"/>
    <property type="match status" value="1"/>
</dbReference>
<dbReference type="PROSITE" id="PS50056">
    <property type="entry name" value="TYR_PHOSPHATASE_2"/>
    <property type="match status" value="1"/>
</dbReference>
<dbReference type="PRINTS" id="PR00700">
    <property type="entry name" value="PRTYPHPHTASE"/>
</dbReference>
<feature type="compositionally biased region" description="Polar residues" evidence="3">
    <location>
        <begin position="638"/>
        <end position="648"/>
    </location>
</feature>
<evidence type="ECO:0000259" key="4">
    <source>
        <dbReference type="PROSITE" id="PS50055"/>
    </source>
</evidence>
<feature type="region of interest" description="Disordered" evidence="3">
    <location>
        <begin position="1059"/>
        <end position="1179"/>
    </location>
</feature>
<dbReference type="Pfam" id="PF00102">
    <property type="entry name" value="Y_phosphatase"/>
    <property type="match status" value="1"/>
</dbReference>
<feature type="compositionally biased region" description="Polar residues" evidence="3">
    <location>
        <begin position="330"/>
        <end position="341"/>
    </location>
</feature>